<dbReference type="SUPFAM" id="SSF88946">
    <property type="entry name" value="Sigma2 domain of RNA polymerase sigma factors"/>
    <property type="match status" value="1"/>
</dbReference>
<evidence type="ECO:0000256" key="3">
    <source>
        <dbReference type="ARBA" id="ARBA00023082"/>
    </source>
</evidence>
<evidence type="ECO:0000256" key="1">
    <source>
        <dbReference type="ARBA" id="ARBA00010641"/>
    </source>
</evidence>
<dbReference type="Gene3D" id="1.10.1740.10">
    <property type="match status" value="1"/>
</dbReference>
<name>A0A3D9T115_9ACTN</name>
<dbReference type="PANTHER" id="PTHR43133:SF50">
    <property type="entry name" value="ECF RNA POLYMERASE SIGMA FACTOR SIGM"/>
    <property type="match status" value="1"/>
</dbReference>
<dbReference type="NCBIfam" id="TIGR02937">
    <property type="entry name" value="sigma70-ECF"/>
    <property type="match status" value="1"/>
</dbReference>
<dbReference type="RefSeq" id="WP_116024322.1">
    <property type="nucleotide sequence ID" value="NZ_QTTT01000001.1"/>
</dbReference>
<evidence type="ECO:0000259" key="7">
    <source>
        <dbReference type="Pfam" id="PF08281"/>
    </source>
</evidence>
<dbReference type="Pfam" id="PF04542">
    <property type="entry name" value="Sigma70_r2"/>
    <property type="match status" value="1"/>
</dbReference>
<dbReference type="InterPro" id="IPR013324">
    <property type="entry name" value="RNA_pol_sigma_r3/r4-like"/>
</dbReference>
<keyword evidence="9" id="KW-1185">Reference proteome</keyword>
<dbReference type="PANTHER" id="PTHR43133">
    <property type="entry name" value="RNA POLYMERASE ECF-TYPE SIGMA FACTO"/>
    <property type="match status" value="1"/>
</dbReference>
<dbReference type="Proteomes" id="UP000256661">
    <property type="component" value="Unassembled WGS sequence"/>
</dbReference>
<dbReference type="InterPro" id="IPR014284">
    <property type="entry name" value="RNA_pol_sigma-70_dom"/>
</dbReference>
<dbReference type="GO" id="GO:0006352">
    <property type="term" value="P:DNA-templated transcription initiation"/>
    <property type="evidence" value="ECO:0007669"/>
    <property type="project" value="InterPro"/>
</dbReference>
<organism evidence="8 9">
    <name type="scientific">Thermomonospora umbrina</name>
    <dbReference type="NCBI Taxonomy" id="111806"/>
    <lineage>
        <taxon>Bacteria</taxon>
        <taxon>Bacillati</taxon>
        <taxon>Actinomycetota</taxon>
        <taxon>Actinomycetes</taxon>
        <taxon>Streptosporangiales</taxon>
        <taxon>Thermomonosporaceae</taxon>
        <taxon>Thermomonospora</taxon>
    </lineage>
</organism>
<dbReference type="GO" id="GO:0003677">
    <property type="term" value="F:DNA binding"/>
    <property type="evidence" value="ECO:0007669"/>
    <property type="project" value="UniProtKB-KW"/>
</dbReference>
<dbReference type="CDD" id="cd06171">
    <property type="entry name" value="Sigma70_r4"/>
    <property type="match status" value="1"/>
</dbReference>
<dbReference type="InterPro" id="IPR036388">
    <property type="entry name" value="WH-like_DNA-bd_sf"/>
</dbReference>
<keyword evidence="2" id="KW-0805">Transcription regulation</keyword>
<evidence type="ECO:0000256" key="2">
    <source>
        <dbReference type="ARBA" id="ARBA00023015"/>
    </source>
</evidence>
<keyword evidence="4" id="KW-0238">DNA-binding</keyword>
<evidence type="ECO:0000256" key="4">
    <source>
        <dbReference type="ARBA" id="ARBA00023125"/>
    </source>
</evidence>
<dbReference type="OrthoDB" id="2046835at2"/>
<feature type="domain" description="RNA polymerase sigma factor 70 region 4 type 2" evidence="7">
    <location>
        <begin position="99"/>
        <end position="150"/>
    </location>
</feature>
<dbReference type="InterPro" id="IPR007627">
    <property type="entry name" value="RNA_pol_sigma70_r2"/>
</dbReference>
<evidence type="ECO:0000256" key="5">
    <source>
        <dbReference type="ARBA" id="ARBA00023163"/>
    </source>
</evidence>
<dbReference type="Gene3D" id="1.10.10.10">
    <property type="entry name" value="Winged helix-like DNA-binding domain superfamily/Winged helix DNA-binding domain"/>
    <property type="match status" value="1"/>
</dbReference>
<dbReference type="NCBIfam" id="TIGR02983">
    <property type="entry name" value="SigE-fam_strep"/>
    <property type="match status" value="1"/>
</dbReference>
<feature type="domain" description="RNA polymerase sigma-70 region 2" evidence="6">
    <location>
        <begin position="17"/>
        <end position="75"/>
    </location>
</feature>
<evidence type="ECO:0000259" key="6">
    <source>
        <dbReference type="Pfam" id="PF04542"/>
    </source>
</evidence>
<dbReference type="InterPro" id="IPR013325">
    <property type="entry name" value="RNA_pol_sigma_r2"/>
</dbReference>
<dbReference type="EMBL" id="QTTT01000001">
    <property type="protein sequence ID" value="REE98935.1"/>
    <property type="molecule type" value="Genomic_DNA"/>
</dbReference>
<comment type="caution">
    <text evidence="8">The sequence shown here is derived from an EMBL/GenBank/DDBJ whole genome shotgun (WGS) entry which is preliminary data.</text>
</comment>
<reference evidence="8 9" key="1">
    <citation type="submission" date="2018-08" db="EMBL/GenBank/DDBJ databases">
        <title>Sequencing the genomes of 1000 actinobacteria strains.</title>
        <authorList>
            <person name="Klenk H.-P."/>
        </authorList>
    </citation>
    <scope>NUCLEOTIDE SEQUENCE [LARGE SCALE GENOMIC DNA]</scope>
    <source>
        <strain evidence="8 9">DSM 43927</strain>
    </source>
</reference>
<evidence type="ECO:0000313" key="9">
    <source>
        <dbReference type="Proteomes" id="UP000256661"/>
    </source>
</evidence>
<dbReference type="InterPro" id="IPR039425">
    <property type="entry name" value="RNA_pol_sigma-70-like"/>
</dbReference>
<keyword evidence="5" id="KW-0804">Transcription</keyword>
<proteinExistence type="inferred from homology"/>
<dbReference type="AlphaFoldDB" id="A0A3D9T115"/>
<accession>A0A3D9T115</accession>
<comment type="similarity">
    <text evidence="1">Belongs to the sigma-70 factor family. ECF subfamily.</text>
</comment>
<sequence length="163" mass="18495">MADRAEFGQYVADGSTRLLRTAYLLCRDWATAEDLVQTALTKAWLAWGRIGEDPDPYVYRILTNTHTSWWRRRWRGEIPTERLPDVPEAPLGGIEDRDVLWVALGRLGRRERAAVVLRYFADLEHAAIAEVLGCSPGTVRSQISRALAKLRADPTVAPIRERI</sequence>
<evidence type="ECO:0000313" key="8">
    <source>
        <dbReference type="EMBL" id="REE98935.1"/>
    </source>
</evidence>
<dbReference type="InterPro" id="IPR014325">
    <property type="entry name" value="RNA_pol_sigma-E_actinobac"/>
</dbReference>
<dbReference type="GO" id="GO:0016987">
    <property type="term" value="F:sigma factor activity"/>
    <property type="evidence" value="ECO:0007669"/>
    <property type="project" value="UniProtKB-KW"/>
</dbReference>
<gene>
    <name evidence="8" type="ORF">DFJ69_4433</name>
</gene>
<dbReference type="SUPFAM" id="SSF88659">
    <property type="entry name" value="Sigma3 and sigma4 domains of RNA polymerase sigma factors"/>
    <property type="match status" value="1"/>
</dbReference>
<keyword evidence="3" id="KW-0731">Sigma factor</keyword>
<dbReference type="Pfam" id="PF08281">
    <property type="entry name" value="Sigma70_r4_2"/>
    <property type="match status" value="1"/>
</dbReference>
<dbReference type="InterPro" id="IPR013249">
    <property type="entry name" value="RNA_pol_sigma70_r4_t2"/>
</dbReference>
<protein>
    <submittedName>
        <fullName evidence="8">RNA polymerase sigma-70 factor (Sigma-E family)</fullName>
    </submittedName>
</protein>